<reference evidence="1 2" key="1">
    <citation type="submission" date="2024-09" db="EMBL/GenBank/DDBJ databases">
        <title>The Natural Products Discovery Center: Release of the First 8490 Sequenced Strains for Exploring Actinobacteria Biosynthetic Diversity.</title>
        <authorList>
            <person name="Kalkreuter E."/>
            <person name="Kautsar S.A."/>
            <person name="Yang D."/>
            <person name="Bader C.D."/>
            <person name="Teijaro C.N."/>
            <person name="Fluegel L."/>
            <person name="Davis C.M."/>
            <person name="Simpson J.R."/>
            <person name="Lauterbach L."/>
            <person name="Steele A.D."/>
            <person name="Gui C."/>
            <person name="Meng S."/>
            <person name="Li G."/>
            <person name="Viehrig K."/>
            <person name="Ye F."/>
            <person name="Su P."/>
            <person name="Kiefer A.F."/>
            <person name="Nichols A."/>
            <person name="Cepeda A.J."/>
            <person name="Yan W."/>
            <person name="Fan B."/>
            <person name="Jiang Y."/>
            <person name="Adhikari A."/>
            <person name="Zheng C.-J."/>
            <person name="Schuster L."/>
            <person name="Cowan T.M."/>
            <person name="Smanski M.J."/>
            <person name="Chevrette M.G."/>
            <person name="De Carvalho L.P.S."/>
            <person name="Shen B."/>
        </authorList>
    </citation>
    <scope>NUCLEOTIDE SEQUENCE [LARGE SCALE GENOMIC DNA]</scope>
    <source>
        <strain evidence="1 2">NPDC058753</strain>
    </source>
</reference>
<proteinExistence type="predicted"/>
<sequence length="190" mass="20314">MSFTGWWIVMPVPGEVVAGAAPLLGPPIAAQAATGRAAFERWRSGALDLREREEQYDLAAPDLLDDHLDLLYEIWGAHEKSGPFLAASCRKDHPAAGLAHALGPQRFAELPGWFGNFVLTPEQVRATLPAVTAALALDPAQRAAAEHRLHEVLDEVTDEDAAALLDALAPAWQRARDTGRGLIGAQATAC</sequence>
<protein>
    <submittedName>
        <fullName evidence="1">Uncharacterized protein</fullName>
    </submittedName>
</protein>
<name>A0ABW6GKB9_9ACTN</name>
<gene>
    <name evidence="1" type="ORF">ACFW6T_14270</name>
</gene>
<keyword evidence="2" id="KW-1185">Reference proteome</keyword>
<accession>A0ABW6GKB9</accession>
<evidence type="ECO:0000313" key="2">
    <source>
        <dbReference type="Proteomes" id="UP001599542"/>
    </source>
</evidence>
<dbReference type="EMBL" id="JBHYPX010000024">
    <property type="protein sequence ID" value="MFE1353140.1"/>
    <property type="molecule type" value="Genomic_DNA"/>
</dbReference>
<organism evidence="1 2">
    <name type="scientific">Kitasatospora phosalacinea</name>
    <dbReference type="NCBI Taxonomy" id="2065"/>
    <lineage>
        <taxon>Bacteria</taxon>
        <taxon>Bacillati</taxon>
        <taxon>Actinomycetota</taxon>
        <taxon>Actinomycetes</taxon>
        <taxon>Kitasatosporales</taxon>
        <taxon>Streptomycetaceae</taxon>
        <taxon>Kitasatospora</taxon>
    </lineage>
</organism>
<dbReference type="RefSeq" id="WP_380326088.1">
    <property type="nucleotide sequence ID" value="NZ_JBHYPW010000032.1"/>
</dbReference>
<evidence type="ECO:0000313" key="1">
    <source>
        <dbReference type="EMBL" id="MFE1353140.1"/>
    </source>
</evidence>
<dbReference type="Proteomes" id="UP001599542">
    <property type="component" value="Unassembled WGS sequence"/>
</dbReference>
<comment type="caution">
    <text evidence="1">The sequence shown here is derived from an EMBL/GenBank/DDBJ whole genome shotgun (WGS) entry which is preliminary data.</text>
</comment>